<reference evidence="1 2" key="1">
    <citation type="submission" date="2019-12" db="EMBL/GenBank/DDBJ databases">
        <title>Endophytic bacteria associated with Panax ginseng seedlings.</title>
        <authorList>
            <person name="Park J.M."/>
            <person name="Shin R."/>
            <person name="Jo S.H."/>
        </authorList>
    </citation>
    <scope>NUCLEOTIDE SEQUENCE [LARGE SCALE GENOMIC DNA]</scope>
    <source>
        <strain evidence="1 2">PgKB32</strain>
    </source>
</reference>
<dbReference type="InterPro" id="IPR024524">
    <property type="entry name" value="DUF3800"/>
</dbReference>
<evidence type="ECO:0008006" key="3">
    <source>
        <dbReference type="Google" id="ProtNLM"/>
    </source>
</evidence>
<evidence type="ECO:0000313" key="1">
    <source>
        <dbReference type="EMBL" id="KAF2394273.1"/>
    </source>
</evidence>
<organism evidence="1 2">
    <name type="scientific">Pseudomonas frederiksbergensis</name>
    <dbReference type="NCBI Taxonomy" id="104087"/>
    <lineage>
        <taxon>Bacteria</taxon>
        <taxon>Pseudomonadati</taxon>
        <taxon>Pseudomonadota</taxon>
        <taxon>Gammaproteobacteria</taxon>
        <taxon>Pseudomonadales</taxon>
        <taxon>Pseudomonadaceae</taxon>
        <taxon>Pseudomonas</taxon>
    </lineage>
</organism>
<protein>
    <recommendedName>
        <fullName evidence="3">DUF3800 domain-containing protein</fullName>
    </recommendedName>
</protein>
<gene>
    <name evidence="1" type="ORF">FX983_02254</name>
</gene>
<evidence type="ECO:0000313" key="2">
    <source>
        <dbReference type="Proteomes" id="UP000475265"/>
    </source>
</evidence>
<dbReference type="EMBL" id="JAAAXX010000001">
    <property type="protein sequence ID" value="KAF2394273.1"/>
    <property type="molecule type" value="Genomic_DNA"/>
</dbReference>
<dbReference type="RefSeq" id="WP_163909535.1">
    <property type="nucleotide sequence ID" value="NZ_JAAAXX010000001.1"/>
</dbReference>
<dbReference type="AlphaFoldDB" id="A0A6L5C0V6"/>
<accession>A0A6L5C0V6</accession>
<dbReference type="Proteomes" id="UP000475265">
    <property type="component" value="Unassembled WGS sequence"/>
</dbReference>
<proteinExistence type="predicted"/>
<comment type="caution">
    <text evidence="1">The sequence shown here is derived from an EMBL/GenBank/DDBJ whole genome shotgun (WGS) entry which is preliminary data.</text>
</comment>
<sequence>MRIFIDESGSFAYAPDPNAWSTVGAVVILDEAMDAAKTALQQFKVDNDYSPTEELKLGKVRDELSYFRLLNRLAQLNCTLYGLATNAHINTPEAARGHKLQAAKGLVKHIDRMVHQSMKDSILSLSKQLLGLSDQLYIQFTCQIQLMHYVVSQAVTYYVQVSPESLGSFVWRVDQKEPARKTEFEDVFEKLSPPYLQTLSIDDPLPRVEGFDYSHMAKYDCAEEPTYLKEQYGVDVDLSDVLDIGRLIRDDIQFVDSRSDFGIQLADLLVSGLRRCLRKEFNDNLRAAAFLGRLMVGRGRGQQPLLLLSLGEEKALDKPTERLVRMMKRQQRPMIRE</sequence>
<dbReference type="Pfam" id="PF12686">
    <property type="entry name" value="DUF3800"/>
    <property type="match status" value="1"/>
</dbReference>
<name>A0A6L5C0V6_9PSED</name>